<protein>
    <recommendedName>
        <fullName evidence="1">Alpha-2-macroglobulin bait region domain-containing protein</fullName>
    </recommendedName>
</protein>
<evidence type="ECO:0000259" key="1">
    <source>
        <dbReference type="Pfam" id="PF07703"/>
    </source>
</evidence>
<proteinExistence type="predicted"/>
<evidence type="ECO:0000313" key="2">
    <source>
        <dbReference type="EMBL" id="KAL0202440.1"/>
    </source>
</evidence>
<dbReference type="InterPro" id="IPR050473">
    <property type="entry name" value="A2M/Complement_sys"/>
</dbReference>
<comment type="caution">
    <text evidence="2">The sequence shown here is derived from an EMBL/GenBank/DDBJ whole genome shotgun (WGS) entry which is preliminary data.</text>
</comment>
<dbReference type="Pfam" id="PF07703">
    <property type="entry name" value="A2M_BRD"/>
    <property type="match status" value="1"/>
</dbReference>
<dbReference type="Gene3D" id="2.60.40.1930">
    <property type="match status" value="1"/>
</dbReference>
<organism evidence="2 3">
    <name type="scientific">Cirrhinus mrigala</name>
    <name type="common">Mrigala</name>
    <dbReference type="NCBI Taxonomy" id="683832"/>
    <lineage>
        <taxon>Eukaryota</taxon>
        <taxon>Metazoa</taxon>
        <taxon>Chordata</taxon>
        <taxon>Craniata</taxon>
        <taxon>Vertebrata</taxon>
        <taxon>Euteleostomi</taxon>
        <taxon>Actinopterygii</taxon>
        <taxon>Neopterygii</taxon>
        <taxon>Teleostei</taxon>
        <taxon>Ostariophysi</taxon>
        <taxon>Cypriniformes</taxon>
        <taxon>Cyprinidae</taxon>
        <taxon>Labeoninae</taxon>
        <taxon>Labeonini</taxon>
        <taxon>Cirrhinus</taxon>
    </lineage>
</organism>
<dbReference type="InterPro" id="IPR011625">
    <property type="entry name" value="A2M_N_BRD"/>
</dbReference>
<feature type="domain" description="Alpha-2-macroglobulin bait region" evidence="1">
    <location>
        <begin position="18"/>
        <end position="107"/>
    </location>
</feature>
<dbReference type="EMBL" id="JAMKFB020000001">
    <property type="protein sequence ID" value="KAL0202440.1"/>
    <property type="molecule type" value="Genomic_DNA"/>
</dbReference>
<dbReference type="PANTHER" id="PTHR11412:SF81">
    <property type="entry name" value="COMPLEMENT C3"/>
    <property type="match status" value="1"/>
</dbReference>
<evidence type="ECO:0000313" key="3">
    <source>
        <dbReference type="Proteomes" id="UP001529510"/>
    </source>
</evidence>
<dbReference type="PANTHER" id="PTHR11412">
    <property type="entry name" value="MACROGLOBULIN / COMPLEMENT"/>
    <property type="match status" value="1"/>
</dbReference>
<dbReference type="Proteomes" id="UP001529510">
    <property type="component" value="Unassembled WGS sequence"/>
</dbReference>
<feature type="non-terminal residue" evidence="2">
    <location>
        <position position="1"/>
    </location>
</feature>
<accession>A0ABD0RV61</accession>
<name>A0ABD0RV61_CIRMR</name>
<reference evidence="2 3" key="1">
    <citation type="submission" date="2024-05" db="EMBL/GenBank/DDBJ databases">
        <title>Genome sequencing and assembly of Indian major carp, Cirrhinus mrigala (Hamilton, 1822).</title>
        <authorList>
            <person name="Mohindra V."/>
            <person name="Chowdhury L.M."/>
            <person name="Lal K."/>
            <person name="Jena J.K."/>
        </authorList>
    </citation>
    <scope>NUCLEOTIDE SEQUENCE [LARGE SCALE GENOMIC DNA]</scope>
    <source>
        <strain evidence="2">CM1030</strain>
        <tissue evidence="2">Blood</tissue>
    </source>
</reference>
<keyword evidence="3" id="KW-1185">Reference proteome</keyword>
<dbReference type="AlphaFoldDB" id="A0ABD0RV61"/>
<sequence length="118" mass="13203">KMTAQAYKTKDGSNNFMDIIIDAAELQIGDQMKVFLNTGQSPGVRDQDYTYMILSKGQIVKVDRFKRKGQSQMALIVTVTKDMAPSFRIVAYYHVGSVAFDKNHTDTGSNINLLSLFT</sequence>
<gene>
    <name evidence="2" type="ORF">M9458_000458</name>
</gene>